<evidence type="ECO:0000256" key="5">
    <source>
        <dbReference type="PIRNR" id="PIRNR005096"/>
    </source>
</evidence>
<keyword evidence="3 5" id="KW-0413">Isomerase</keyword>
<dbReference type="NCBIfam" id="NF008277">
    <property type="entry name" value="PRK11055.1"/>
    <property type="match status" value="1"/>
</dbReference>
<protein>
    <recommendedName>
        <fullName evidence="5">Aldose 1-epimerase</fullName>
        <ecNumber evidence="5">5.1.3.3</ecNumber>
    </recommendedName>
</protein>
<comment type="pathway">
    <text evidence="1 5">Carbohydrate metabolism; hexose metabolism.</text>
</comment>
<proteinExistence type="inferred from homology"/>
<accession>A0ABT0TZW9</accession>
<dbReference type="InterPro" id="IPR011013">
    <property type="entry name" value="Gal_mutarotase_sf_dom"/>
</dbReference>
<dbReference type="Pfam" id="PF01263">
    <property type="entry name" value="Aldose_epim"/>
    <property type="match status" value="1"/>
</dbReference>
<evidence type="ECO:0000313" key="7">
    <source>
        <dbReference type="Proteomes" id="UP001202961"/>
    </source>
</evidence>
<dbReference type="InterPro" id="IPR015443">
    <property type="entry name" value="Aldose_1-epimerase"/>
</dbReference>
<name>A0ABT0TZW9_9BACT</name>
<dbReference type="EC" id="5.1.3.3" evidence="5"/>
<evidence type="ECO:0000256" key="1">
    <source>
        <dbReference type="ARBA" id="ARBA00005028"/>
    </source>
</evidence>
<keyword evidence="7" id="KW-1185">Reference proteome</keyword>
<keyword evidence="4 5" id="KW-0119">Carbohydrate metabolism</keyword>
<dbReference type="Gene3D" id="2.70.98.10">
    <property type="match status" value="1"/>
</dbReference>
<dbReference type="InterPro" id="IPR047215">
    <property type="entry name" value="Galactose_mutarotase-like"/>
</dbReference>
<dbReference type="InterPro" id="IPR008183">
    <property type="entry name" value="Aldose_1/G6P_1-epimerase"/>
</dbReference>
<evidence type="ECO:0000256" key="2">
    <source>
        <dbReference type="ARBA" id="ARBA00006206"/>
    </source>
</evidence>
<dbReference type="InterPro" id="IPR014718">
    <property type="entry name" value="GH-type_carb-bd"/>
</dbReference>
<dbReference type="CDD" id="cd09019">
    <property type="entry name" value="galactose_mutarotase_like"/>
    <property type="match status" value="1"/>
</dbReference>
<dbReference type="PANTHER" id="PTHR10091">
    <property type="entry name" value="ALDOSE-1-EPIMERASE"/>
    <property type="match status" value="1"/>
</dbReference>
<evidence type="ECO:0000256" key="4">
    <source>
        <dbReference type="ARBA" id="ARBA00023277"/>
    </source>
</evidence>
<evidence type="ECO:0000256" key="3">
    <source>
        <dbReference type="ARBA" id="ARBA00023235"/>
    </source>
</evidence>
<comment type="similarity">
    <text evidence="2 5">Belongs to the aldose epimerase family.</text>
</comment>
<dbReference type="Proteomes" id="UP001202961">
    <property type="component" value="Unassembled WGS sequence"/>
</dbReference>
<dbReference type="RefSeq" id="WP_250927788.1">
    <property type="nucleotide sequence ID" value="NZ_JAMQBK010000016.1"/>
</dbReference>
<evidence type="ECO:0000313" key="6">
    <source>
        <dbReference type="EMBL" id="MCM2370101.1"/>
    </source>
</evidence>
<dbReference type="PANTHER" id="PTHR10091:SF0">
    <property type="entry name" value="GALACTOSE MUTAROTASE"/>
    <property type="match status" value="1"/>
</dbReference>
<organism evidence="6 7">
    <name type="scientific">Aporhodopirellula aestuarii</name>
    <dbReference type="NCBI Taxonomy" id="2950107"/>
    <lineage>
        <taxon>Bacteria</taxon>
        <taxon>Pseudomonadati</taxon>
        <taxon>Planctomycetota</taxon>
        <taxon>Planctomycetia</taxon>
        <taxon>Pirellulales</taxon>
        <taxon>Pirellulaceae</taxon>
        <taxon>Aporhodopirellula</taxon>
    </lineage>
</organism>
<sequence length="354" mass="38582">MTVPASLGVSADEVAESTDVYTLQNQDGLVVKVTNYGAIIMSILTRDRDGNLSDVTLGHRTPSEYIEAAEKPYFGAVVGRYGNRIAKGSFTLDGETHTLATNNGENHLHGGLTGFDKVVWTVKSATKQSIELTYVSHDQEEGYPGRLNLSVTYTLNDQNQLVIDYRGTTDKATHVNLTQHTYFNLAGEGNGTILDHEVMLNADYFTPVDAGSIPTGELRRVTETPFDFTSPKAIGRDINAENEQLSLGNGYDHNWVLNKGVIPDELALAAVVYDPATGRVLTVSTTEPGVQFYTGNFLSGNLTGKSGKAYVRRGGFCLETQHFPDSPNQPEFPSTILRPGEVYRSQTVFAFSAK</sequence>
<dbReference type="SUPFAM" id="SSF74650">
    <property type="entry name" value="Galactose mutarotase-like"/>
    <property type="match status" value="1"/>
</dbReference>
<dbReference type="PIRSF" id="PIRSF005096">
    <property type="entry name" value="GALM"/>
    <property type="match status" value="1"/>
</dbReference>
<dbReference type="EMBL" id="JAMQBK010000016">
    <property type="protein sequence ID" value="MCM2370101.1"/>
    <property type="molecule type" value="Genomic_DNA"/>
</dbReference>
<comment type="caution">
    <text evidence="6">The sequence shown here is derived from an EMBL/GenBank/DDBJ whole genome shotgun (WGS) entry which is preliminary data.</text>
</comment>
<comment type="catalytic activity">
    <reaction evidence="5">
        <text>alpha-D-glucose = beta-D-glucose</text>
        <dbReference type="Rhea" id="RHEA:10264"/>
        <dbReference type="ChEBI" id="CHEBI:15903"/>
        <dbReference type="ChEBI" id="CHEBI:17925"/>
        <dbReference type="EC" id="5.1.3.3"/>
    </reaction>
</comment>
<reference evidence="6 7" key="1">
    <citation type="journal article" date="2022" name="Syst. Appl. Microbiol.">
        <title>Rhodopirellula aestuarii sp. nov., a novel member of the genus Rhodopirellula isolated from brackish sediments collected in the Tagus River estuary, Portugal.</title>
        <authorList>
            <person name="Vitorino I.R."/>
            <person name="Klimek D."/>
            <person name="Calusinska M."/>
            <person name="Lobo-da-Cunha A."/>
            <person name="Vasconcelos V."/>
            <person name="Lage O.M."/>
        </authorList>
    </citation>
    <scope>NUCLEOTIDE SEQUENCE [LARGE SCALE GENOMIC DNA]</scope>
    <source>
        <strain evidence="6 7">ICT_H3.1</strain>
    </source>
</reference>
<gene>
    <name evidence="6" type="ORF">NB063_05620</name>
</gene>